<dbReference type="RefSeq" id="WP_146683332.1">
    <property type="nucleotide sequence ID" value="NZ_CP019646.1"/>
</dbReference>
<evidence type="ECO:0000259" key="1">
    <source>
        <dbReference type="Pfam" id="PF17128"/>
    </source>
</evidence>
<organism evidence="2 3">
    <name type="scientific">Limihaloglobus sulfuriphilus</name>
    <dbReference type="NCBI Taxonomy" id="1851148"/>
    <lineage>
        <taxon>Bacteria</taxon>
        <taxon>Pseudomonadati</taxon>
        <taxon>Planctomycetota</taxon>
        <taxon>Phycisphaerae</taxon>
        <taxon>Sedimentisphaerales</taxon>
        <taxon>Sedimentisphaeraceae</taxon>
        <taxon>Limihaloglobus</taxon>
    </lineage>
</organism>
<gene>
    <name evidence="2" type="ORF">SMSP2_01486</name>
</gene>
<evidence type="ECO:0000313" key="2">
    <source>
        <dbReference type="EMBL" id="AQQ71121.1"/>
    </source>
</evidence>
<dbReference type="AlphaFoldDB" id="A0A1Q2MEJ7"/>
<reference evidence="3" key="1">
    <citation type="submission" date="2017-02" db="EMBL/GenBank/DDBJ databases">
        <title>Comparative genomics and description of representatives of a novel lineage of planctomycetes thriving in anoxic sediments.</title>
        <authorList>
            <person name="Spring S."/>
            <person name="Bunk B."/>
            <person name="Sproer C."/>
        </authorList>
    </citation>
    <scope>NUCLEOTIDE SEQUENCE [LARGE SCALE GENOMIC DNA]</scope>
    <source>
        <strain evidence="3">SM-Chi-D1</strain>
    </source>
</reference>
<dbReference type="Pfam" id="PF17128">
    <property type="entry name" value="DUF5107"/>
    <property type="match status" value="1"/>
</dbReference>
<dbReference type="KEGG" id="pbas:SMSP2_01486"/>
<proteinExistence type="predicted"/>
<dbReference type="STRING" id="1851148.SMSP2_01486"/>
<dbReference type="InterPro" id="IPR011990">
    <property type="entry name" value="TPR-like_helical_dom_sf"/>
</dbReference>
<protein>
    <recommendedName>
        <fullName evidence="1">DUF5107 domain-containing protein</fullName>
    </recommendedName>
</protein>
<accession>A0A1Q2MEJ7</accession>
<dbReference type="Gene3D" id="1.25.40.10">
    <property type="entry name" value="Tetratricopeptide repeat domain"/>
    <property type="match status" value="1"/>
</dbReference>
<feature type="domain" description="DUF5107" evidence="1">
    <location>
        <begin position="57"/>
        <end position="334"/>
    </location>
</feature>
<name>A0A1Q2MEJ7_9BACT</name>
<dbReference type="EMBL" id="CP019646">
    <property type="protein sequence ID" value="AQQ71121.1"/>
    <property type="molecule type" value="Genomic_DNA"/>
</dbReference>
<dbReference type="InterPro" id="IPR033396">
    <property type="entry name" value="DUF5107"/>
</dbReference>
<dbReference type="OrthoDB" id="174931at2"/>
<dbReference type="SUPFAM" id="SSF48452">
    <property type="entry name" value="TPR-like"/>
    <property type="match status" value="1"/>
</dbReference>
<dbReference type="Proteomes" id="UP000188181">
    <property type="component" value="Chromosome"/>
</dbReference>
<keyword evidence="3" id="KW-1185">Reference proteome</keyword>
<sequence length="671" mass="77590">MSEIRFEEIKMSAGGFERECNPLPRLEQLKSVPWPVEVGPDMPQQDAKYINYGCGTPLLPYLLQDNYNRDRKTRSFKTAVLENEFLKAVFLTELGGRLWSLIYKPLNRELLYVNPVFQPTNVAYRNAWFSGGVEWNMGIPAHNPFTCDKPFFALLKDGDTPVLRMYEWDRIRNAPFQVDFYLPPNSPLLYVRTRLINPHKREIPAYWFSNIAVPESPGHRVLAPASKAYTFDYSESRFAVKAANIPEEKGIDVTYPTNIYTANDFFFRIEDGERPWITSLDNEGCGLIQASTRELKGRKLFVWGMNAGGRKWQEFLSVPGAPYIEIQAGLGRTQVECIPLPAKSEYEWLEVYGYLQADSGTVHGSDWQKACDEVETRLNRFATIDQLEQELKRSRETAETKPDEIIQRGSGWGALERRLNGLSETQNFVSKGIIFPDSSMNREQEDWLSLLENGFFPDNPPVSRPKSYMTDNRWLKLLEKMPPQYTGWEANYHCGLMHYTAGEIETALDYLDKSIKSAKNLWAYRALALIYLKKNMSEKALEFMDMAWGLSQGMPELADEYCRMLCSLEQFDRCEDILKQMNQDLLSRPRVQIARIQTCFEKKDYDTAEDLLNKIVLADIRECETTLTDTWFSIKAAQEAQKRKCSVNQEIVEHVRQHLKPPANIDFRMHE</sequence>
<evidence type="ECO:0000313" key="3">
    <source>
        <dbReference type="Proteomes" id="UP000188181"/>
    </source>
</evidence>